<comment type="caution">
    <text evidence="2">The sequence shown here is derived from an EMBL/GenBank/DDBJ whole genome shotgun (WGS) entry which is preliminary data.</text>
</comment>
<dbReference type="Proteomes" id="UP001147746">
    <property type="component" value="Unassembled WGS sequence"/>
</dbReference>
<gene>
    <name evidence="2" type="ORF">N7476_004966</name>
</gene>
<feature type="domain" description="DUF7587" evidence="1">
    <location>
        <begin position="46"/>
        <end position="174"/>
    </location>
</feature>
<dbReference type="EMBL" id="JAPZBO010000004">
    <property type="protein sequence ID" value="KAJ5318546.1"/>
    <property type="molecule type" value="Genomic_DNA"/>
</dbReference>
<keyword evidence="3" id="KW-1185">Reference proteome</keyword>
<organism evidence="2 3">
    <name type="scientific">Penicillium atrosanguineum</name>
    <dbReference type="NCBI Taxonomy" id="1132637"/>
    <lineage>
        <taxon>Eukaryota</taxon>
        <taxon>Fungi</taxon>
        <taxon>Dikarya</taxon>
        <taxon>Ascomycota</taxon>
        <taxon>Pezizomycotina</taxon>
        <taxon>Eurotiomycetes</taxon>
        <taxon>Eurotiomycetidae</taxon>
        <taxon>Eurotiales</taxon>
        <taxon>Aspergillaceae</taxon>
        <taxon>Penicillium</taxon>
    </lineage>
</organism>
<dbReference type="AlphaFoldDB" id="A0A9W9PYK3"/>
<dbReference type="Pfam" id="PF24494">
    <property type="entry name" value="DUF7587"/>
    <property type="match status" value="1"/>
</dbReference>
<dbReference type="InterPro" id="IPR056009">
    <property type="entry name" value="DUF7587"/>
</dbReference>
<sequence length="350" mass="40667">MNQPSHVESLTETLRNFGLSDTTEDSEHLLFRPQSDSGLALTAFDQIPRYLFRVASPKSAGTTNETWVRSESTSQNRNSYTDDIFFDLNIGKRTTIARTLNLHLRWWEKRGLRDNFVSWTSSLLFAIQYIYYRHLSQEDGSSLEQIKLYVIDTKRFPEGTFLRDIDLIDAFWESDNHRAGKNLENLRYFRKETENYFGEYLSQGSLKIEGKCEIISGKSLIEDDRLRRLQPYFREFHGFPVSNGKPLWVKEVIRLRKAIWRVTDSAQLSSTETVDRLKALEEIVQTLKPGWRFPLAIYFASLIGSGSSTDGQGKAVDGIFLKYFQSRFPYGGSTIFPLFEKIWILYDHGR</sequence>
<reference evidence="2" key="1">
    <citation type="submission" date="2022-12" db="EMBL/GenBank/DDBJ databases">
        <authorList>
            <person name="Petersen C."/>
        </authorList>
    </citation>
    <scope>NUCLEOTIDE SEQUENCE</scope>
    <source>
        <strain evidence="2">IBT 21472</strain>
    </source>
</reference>
<evidence type="ECO:0000259" key="1">
    <source>
        <dbReference type="Pfam" id="PF24494"/>
    </source>
</evidence>
<reference evidence="2" key="2">
    <citation type="journal article" date="2023" name="IMA Fungus">
        <title>Comparative genomic study of the Penicillium genus elucidates a diverse pangenome and 15 lateral gene transfer events.</title>
        <authorList>
            <person name="Petersen C."/>
            <person name="Sorensen T."/>
            <person name="Nielsen M.R."/>
            <person name="Sondergaard T.E."/>
            <person name="Sorensen J.L."/>
            <person name="Fitzpatrick D.A."/>
            <person name="Frisvad J.C."/>
            <person name="Nielsen K.L."/>
        </authorList>
    </citation>
    <scope>NUCLEOTIDE SEQUENCE</scope>
    <source>
        <strain evidence="2">IBT 21472</strain>
    </source>
</reference>
<proteinExistence type="predicted"/>
<accession>A0A9W9PYK3</accession>
<name>A0A9W9PYK3_9EURO</name>
<evidence type="ECO:0000313" key="3">
    <source>
        <dbReference type="Proteomes" id="UP001147746"/>
    </source>
</evidence>
<protein>
    <recommendedName>
        <fullName evidence="1">DUF7587 domain-containing protein</fullName>
    </recommendedName>
</protein>
<evidence type="ECO:0000313" key="2">
    <source>
        <dbReference type="EMBL" id="KAJ5318546.1"/>
    </source>
</evidence>